<dbReference type="Gene3D" id="3.90.1210.10">
    <property type="entry name" value="Antifreeze-like/N-acetylneuraminic acid synthase C-terminal domain"/>
    <property type="match status" value="1"/>
</dbReference>
<reference evidence="3" key="1">
    <citation type="submission" date="2022-11" db="EMBL/GenBank/DDBJ databases">
        <title>Isolation and characterization of PLA-degrading bacterium Massilia sp. from Antarctic soil.</title>
        <authorList>
            <person name="Sato K."/>
            <person name="Gomez-Fuentes C."/>
            <person name="Ahmad S.A."/>
            <person name="Zulkharnain A."/>
        </authorList>
    </citation>
    <scope>NUCLEOTIDE SEQUENCE</scope>
    <source>
        <strain evidence="3">N-3</strain>
    </source>
</reference>
<dbReference type="Pfam" id="PF16976">
    <property type="entry name" value="RcpC"/>
    <property type="match status" value="1"/>
</dbReference>
<sequence>MKNKRAVIVMALAILFGLAAVVLASRWLLTQPSASASHIVVAATDINIGQRLTPEMLKLVEWPADSVPKGAFKDPQKLGGRVLKSSILLGEPLSEAKLAPVGTLGGLSALITEGKRAITVRVNDVIGVAGFALPGNYVDIIVSTETDAQPQTGTGRDRTISKIVLERILVLAVAQEVNRDETKPKVVNAVTLEVTPDQAEKLDLARSVGTLSLALRNQVDPAPADTVGATKDNLLPKAEFPLRPVAMPVRAPRPRTQAPRPPQAAPAPAPRDCVKVINGLHASQECF</sequence>
<dbReference type="RefSeq" id="WP_281911884.1">
    <property type="nucleotide sequence ID" value="NZ_AP026966.1"/>
</dbReference>
<evidence type="ECO:0000259" key="2">
    <source>
        <dbReference type="SMART" id="SM00858"/>
    </source>
</evidence>
<accession>A0ABN6T9J6</accession>
<proteinExistence type="predicted"/>
<evidence type="ECO:0000313" key="4">
    <source>
        <dbReference type="Proteomes" id="UP001163336"/>
    </source>
</evidence>
<feature type="compositionally biased region" description="Low complexity" evidence="1">
    <location>
        <begin position="245"/>
        <end position="258"/>
    </location>
</feature>
<dbReference type="Pfam" id="PF08666">
    <property type="entry name" value="SAF"/>
    <property type="match status" value="1"/>
</dbReference>
<dbReference type="NCBIfam" id="TIGR03177">
    <property type="entry name" value="pilus_cpaB"/>
    <property type="match status" value="1"/>
</dbReference>
<dbReference type="InterPro" id="IPR017592">
    <property type="entry name" value="Pilus_assmbl_Flp-typ_CpaB"/>
</dbReference>
<dbReference type="SMART" id="SM00858">
    <property type="entry name" value="SAF"/>
    <property type="match status" value="1"/>
</dbReference>
<feature type="domain" description="SAF" evidence="2">
    <location>
        <begin position="37"/>
        <end position="99"/>
    </location>
</feature>
<organism evidence="3 4">
    <name type="scientific">Massilia varians</name>
    <dbReference type="NCBI Taxonomy" id="457921"/>
    <lineage>
        <taxon>Bacteria</taxon>
        <taxon>Pseudomonadati</taxon>
        <taxon>Pseudomonadota</taxon>
        <taxon>Betaproteobacteria</taxon>
        <taxon>Burkholderiales</taxon>
        <taxon>Oxalobacteraceae</taxon>
        <taxon>Telluria group</taxon>
        <taxon>Massilia</taxon>
    </lineage>
</organism>
<dbReference type="Proteomes" id="UP001163336">
    <property type="component" value="Chromosome"/>
</dbReference>
<evidence type="ECO:0000313" key="3">
    <source>
        <dbReference type="EMBL" id="BDT56921.1"/>
    </source>
</evidence>
<evidence type="ECO:0000256" key="1">
    <source>
        <dbReference type="SAM" id="MobiDB-lite"/>
    </source>
</evidence>
<feature type="compositionally biased region" description="Pro residues" evidence="1">
    <location>
        <begin position="259"/>
        <end position="269"/>
    </location>
</feature>
<dbReference type="InterPro" id="IPR013974">
    <property type="entry name" value="SAF"/>
</dbReference>
<gene>
    <name evidence="3" type="ORF">MasN3_04150</name>
</gene>
<dbReference type="EMBL" id="AP026966">
    <property type="protein sequence ID" value="BDT56921.1"/>
    <property type="molecule type" value="Genomic_DNA"/>
</dbReference>
<protein>
    <submittedName>
        <fullName evidence="3">Pilus assembly-related, exported protein</fullName>
    </submittedName>
</protein>
<keyword evidence="4" id="KW-1185">Reference proteome</keyword>
<dbReference type="InterPro" id="IPR031571">
    <property type="entry name" value="RcpC_dom"/>
</dbReference>
<feature type="region of interest" description="Disordered" evidence="1">
    <location>
        <begin position="245"/>
        <end position="270"/>
    </location>
</feature>
<dbReference type="CDD" id="cd11614">
    <property type="entry name" value="SAF_CpaB_FlgA_like"/>
    <property type="match status" value="1"/>
</dbReference>
<name>A0ABN6T9J6_9BURK</name>